<feature type="domain" description="CusB-like beta-barrel" evidence="6">
    <location>
        <begin position="292"/>
        <end position="334"/>
    </location>
</feature>
<dbReference type="Pfam" id="PF25954">
    <property type="entry name" value="Beta-barrel_RND_2"/>
    <property type="match status" value="1"/>
</dbReference>
<dbReference type="Gene3D" id="1.10.287.470">
    <property type="entry name" value="Helix hairpin bin"/>
    <property type="match status" value="1"/>
</dbReference>
<dbReference type="SUPFAM" id="SSF111369">
    <property type="entry name" value="HlyD-like secretion proteins"/>
    <property type="match status" value="2"/>
</dbReference>
<evidence type="ECO:0000259" key="4">
    <source>
        <dbReference type="Pfam" id="PF25876"/>
    </source>
</evidence>
<keyword evidence="3" id="KW-0472">Membrane</keyword>
<name>A0ABY3DS84_9HYPH</name>
<reference evidence="7 8" key="1">
    <citation type="submission" date="2019-07" db="EMBL/GenBank/DDBJ databases">
        <authorList>
            <person name="Grouzdev D.S."/>
        </authorList>
    </citation>
    <scope>NUCLEOTIDE SEQUENCE [LARGE SCALE GENOMIC DNA]</scope>
    <source>
        <strain evidence="7 8">3C</strain>
    </source>
</reference>
<keyword evidence="8" id="KW-1185">Reference proteome</keyword>
<sequence>MAQAEAKRQEGAETERPRGNEPVPITVRRSGAEAPADPVDAPAPAKPRRRSFLFGAILAVAVAGGGYYGLDWWRVGRFLVSTDDAYVGADTSVLAAKVSGHIVSVDVETNQPVRAGDVIARIDDGDYALALRAADGKIATQQATIDRYGQQIEAARASVDQAKAQRVSDEAELDRAQREFDRQSELVKSQFSSKATLDNARADRDKAQAAVDAAKAAVASAEANVSVLEAQRTEAARLLEEYRTARDQSQRDLDFTVVKAPFDGIVGNRAVQVGQLVQPGTRLVALVPITRVYVDANFKETQLGKLRPGQAVNVEVDAYPDEEFHGRVTSVAPASGSVFSLLPPENATGNFTKIVQRVPVRIELDEEARDKAELRPGMSVIATVDTRTGG</sequence>
<dbReference type="PANTHER" id="PTHR30386">
    <property type="entry name" value="MEMBRANE FUSION SUBUNIT OF EMRAB-TOLC MULTIDRUG EFFLUX PUMP"/>
    <property type="match status" value="1"/>
</dbReference>
<feature type="coiled-coil region" evidence="1">
    <location>
        <begin position="145"/>
        <end position="248"/>
    </location>
</feature>
<dbReference type="Pfam" id="PF25917">
    <property type="entry name" value="BSH_RND"/>
    <property type="match status" value="1"/>
</dbReference>
<keyword evidence="3" id="KW-1133">Transmembrane helix</keyword>
<dbReference type="Proteomes" id="UP000315321">
    <property type="component" value="Unassembled WGS sequence"/>
</dbReference>
<dbReference type="PANTHER" id="PTHR30386:SF24">
    <property type="entry name" value="MULTIDRUG RESISTANCE EFFLUX PUMP"/>
    <property type="match status" value="1"/>
</dbReference>
<feature type="compositionally biased region" description="Basic and acidic residues" evidence="2">
    <location>
        <begin position="1"/>
        <end position="19"/>
    </location>
</feature>
<dbReference type="Gene3D" id="2.40.50.100">
    <property type="match status" value="1"/>
</dbReference>
<protein>
    <submittedName>
        <fullName evidence="7">HlyD family secretion protein</fullName>
    </submittedName>
</protein>
<accession>A0ABY3DS84</accession>
<dbReference type="RefSeq" id="WP_144342394.1">
    <property type="nucleotide sequence ID" value="NZ_VMBP01000002.1"/>
</dbReference>
<gene>
    <name evidence="7" type="ORF">FO470_07870</name>
</gene>
<evidence type="ECO:0000259" key="5">
    <source>
        <dbReference type="Pfam" id="PF25917"/>
    </source>
</evidence>
<evidence type="ECO:0000256" key="1">
    <source>
        <dbReference type="SAM" id="Coils"/>
    </source>
</evidence>
<dbReference type="Pfam" id="PF25876">
    <property type="entry name" value="HH_MFP_RND"/>
    <property type="match status" value="1"/>
</dbReference>
<dbReference type="InterPro" id="IPR058792">
    <property type="entry name" value="Beta-barrel_RND_2"/>
</dbReference>
<dbReference type="InterPro" id="IPR050739">
    <property type="entry name" value="MFP"/>
</dbReference>
<dbReference type="InterPro" id="IPR058624">
    <property type="entry name" value="MdtA-like_HH"/>
</dbReference>
<dbReference type="InterPro" id="IPR058625">
    <property type="entry name" value="MdtA-like_BSH"/>
</dbReference>
<evidence type="ECO:0000256" key="2">
    <source>
        <dbReference type="SAM" id="MobiDB-lite"/>
    </source>
</evidence>
<keyword evidence="1" id="KW-0175">Coiled coil</keyword>
<evidence type="ECO:0000259" key="6">
    <source>
        <dbReference type="Pfam" id="PF25954"/>
    </source>
</evidence>
<dbReference type="Gene3D" id="2.40.30.170">
    <property type="match status" value="1"/>
</dbReference>
<feature type="transmembrane region" description="Helical" evidence="3">
    <location>
        <begin position="52"/>
        <end position="70"/>
    </location>
</feature>
<feature type="domain" description="Multidrug resistance protein MdtA-like alpha-helical hairpin" evidence="4">
    <location>
        <begin position="160"/>
        <end position="224"/>
    </location>
</feature>
<feature type="region of interest" description="Disordered" evidence="2">
    <location>
        <begin position="1"/>
        <end position="45"/>
    </location>
</feature>
<evidence type="ECO:0000256" key="3">
    <source>
        <dbReference type="SAM" id="Phobius"/>
    </source>
</evidence>
<dbReference type="EMBL" id="VMBP01000002">
    <property type="protein sequence ID" value="TSJ62903.1"/>
    <property type="molecule type" value="Genomic_DNA"/>
</dbReference>
<proteinExistence type="predicted"/>
<evidence type="ECO:0000313" key="8">
    <source>
        <dbReference type="Proteomes" id="UP000315321"/>
    </source>
</evidence>
<feature type="domain" description="Multidrug resistance protein MdtA-like barrel-sandwich hybrid" evidence="5">
    <location>
        <begin position="95"/>
        <end position="286"/>
    </location>
</feature>
<feature type="compositionally biased region" description="Low complexity" evidence="2">
    <location>
        <begin position="34"/>
        <end position="43"/>
    </location>
</feature>
<comment type="caution">
    <text evidence="7">The sequence shown here is derived from an EMBL/GenBank/DDBJ whole genome shotgun (WGS) entry which is preliminary data.</text>
</comment>
<evidence type="ECO:0000313" key="7">
    <source>
        <dbReference type="EMBL" id="TSJ62903.1"/>
    </source>
</evidence>
<organism evidence="7 8">
    <name type="scientific">Ancylobacter moscoviensis</name>
    <dbReference type="NCBI Taxonomy" id="2597768"/>
    <lineage>
        <taxon>Bacteria</taxon>
        <taxon>Pseudomonadati</taxon>
        <taxon>Pseudomonadota</taxon>
        <taxon>Alphaproteobacteria</taxon>
        <taxon>Hyphomicrobiales</taxon>
        <taxon>Xanthobacteraceae</taxon>
        <taxon>Ancylobacter</taxon>
    </lineage>
</organism>
<keyword evidence="3" id="KW-0812">Transmembrane</keyword>